<dbReference type="InterPro" id="IPR027417">
    <property type="entry name" value="P-loop_NTPase"/>
</dbReference>
<dbReference type="GO" id="GO:0051213">
    <property type="term" value="F:dioxygenase activity"/>
    <property type="evidence" value="ECO:0007669"/>
    <property type="project" value="UniProtKB-KW"/>
</dbReference>
<dbReference type="SMART" id="SM00248">
    <property type="entry name" value="ANK"/>
    <property type="match status" value="4"/>
</dbReference>
<evidence type="ECO:0000313" key="4">
    <source>
        <dbReference type="EMBL" id="KAH0237778.1"/>
    </source>
</evidence>
<dbReference type="EMBL" id="JAHFYH010000001">
    <property type="protein sequence ID" value="KAH0237778.1"/>
    <property type="molecule type" value="Genomic_DNA"/>
</dbReference>
<accession>A0A9P8GQH6</accession>
<dbReference type="InterPro" id="IPR036770">
    <property type="entry name" value="Ankyrin_rpt-contain_sf"/>
</dbReference>
<reference evidence="4" key="1">
    <citation type="journal article" date="2021" name="J Fungi (Basel)">
        <title>Virulence traits and population genomics of the black yeast Aureobasidium melanogenum.</title>
        <authorList>
            <person name="Cernosa A."/>
            <person name="Sun X."/>
            <person name="Gostincar C."/>
            <person name="Fang C."/>
            <person name="Gunde-Cimerman N."/>
            <person name="Song Z."/>
        </authorList>
    </citation>
    <scope>NUCLEOTIDE SEQUENCE</scope>
    <source>
        <strain evidence="4">EXF-8016</strain>
    </source>
</reference>
<dbReference type="Pfam" id="PF12796">
    <property type="entry name" value="Ank_2"/>
    <property type="match status" value="2"/>
</dbReference>
<dbReference type="PANTHER" id="PTHR10039">
    <property type="entry name" value="AMELOGENIN"/>
    <property type="match status" value="1"/>
</dbReference>
<evidence type="ECO:0000256" key="1">
    <source>
        <dbReference type="ARBA" id="ARBA00022737"/>
    </source>
</evidence>
<keyword evidence="1" id="KW-0677">Repeat</keyword>
<dbReference type="Gene3D" id="1.25.40.20">
    <property type="entry name" value="Ankyrin repeat-containing domain"/>
    <property type="match status" value="1"/>
</dbReference>
<dbReference type="PANTHER" id="PTHR10039:SF16">
    <property type="entry name" value="GPI INOSITOL-DEACYLASE"/>
    <property type="match status" value="1"/>
</dbReference>
<organism evidence="4 5">
    <name type="scientific">Aureobasidium melanogenum</name>
    <name type="common">Aureobasidium pullulans var. melanogenum</name>
    <dbReference type="NCBI Taxonomy" id="46634"/>
    <lineage>
        <taxon>Eukaryota</taxon>
        <taxon>Fungi</taxon>
        <taxon>Dikarya</taxon>
        <taxon>Ascomycota</taxon>
        <taxon>Pezizomycotina</taxon>
        <taxon>Dothideomycetes</taxon>
        <taxon>Dothideomycetidae</taxon>
        <taxon>Dothideales</taxon>
        <taxon>Saccotheciaceae</taxon>
        <taxon>Aureobasidium</taxon>
    </lineage>
</organism>
<keyword evidence="4" id="KW-0223">Dioxygenase</keyword>
<dbReference type="PROSITE" id="PS50297">
    <property type="entry name" value="ANK_REP_REGION"/>
    <property type="match status" value="1"/>
</dbReference>
<dbReference type="Pfam" id="PF24883">
    <property type="entry name" value="NPHP3_N"/>
    <property type="match status" value="1"/>
</dbReference>
<dbReference type="InterPro" id="IPR002110">
    <property type="entry name" value="Ankyrin_rpt"/>
</dbReference>
<protein>
    <submittedName>
        <fullName evidence="4">4-hydroxyphenylpyruvate dioxygenase</fullName>
    </submittedName>
</protein>
<keyword evidence="2" id="KW-0040">ANK repeat</keyword>
<reference evidence="4" key="2">
    <citation type="submission" date="2021-08" db="EMBL/GenBank/DDBJ databases">
        <authorList>
            <person name="Gostincar C."/>
            <person name="Sun X."/>
            <person name="Song Z."/>
            <person name="Gunde-Cimerman N."/>
        </authorList>
    </citation>
    <scope>NUCLEOTIDE SEQUENCE</scope>
    <source>
        <strain evidence="4">EXF-8016</strain>
    </source>
</reference>
<dbReference type="Proteomes" id="UP000767238">
    <property type="component" value="Unassembled WGS sequence"/>
</dbReference>
<keyword evidence="4" id="KW-0560">Oxidoreductase</keyword>
<dbReference type="PROSITE" id="PS50088">
    <property type="entry name" value="ANK_REPEAT"/>
    <property type="match status" value="1"/>
</dbReference>
<dbReference type="Gene3D" id="3.40.50.300">
    <property type="entry name" value="P-loop containing nucleotide triphosphate hydrolases"/>
    <property type="match status" value="1"/>
</dbReference>
<evidence type="ECO:0000313" key="5">
    <source>
        <dbReference type="Proteomes" id="UP000767238"/>
    </source>
</evidence>
<feature type="repeat" description="ANK" evidence="2">
    <location>
        <begin position="853"/>
        <end position="885"/>
    </location>
</feature>
<dbReference type="SUPFAM" id="SSF48403">
    <property type="entry name" value="Ankyrin repeat"/>
    <property type="match status" value="1"/>
</dbReference>
<feature type="non-terminal residue" evidence="4">
    <location>
        <position position="1414"/>
    </location>
</feature>
<proteinExistence type="predicted"/>
<dbReference type="InterPro" id="IPR056884">
    <property type="entry name" value="NPHP3-like_N"/>
</dbReference>
<gene>
    <name evidence="4" type="ORF">KCV03_g95</name>
</gene>
<sequence length="1414" mass="157392">MDNLLSTLRLSVASSINHAYNNTAVAKEERQTEKHPSWEAEIRDPGSLCDYRVVKLFSGFAAVQSGSLDTQLHCRFNCFATSSYLDCSAVIPASHTCPTKKHLDKLSIVERQAFLQANATITPDSLLGKIRTLDKQHALTSSYRPHAERIARFLSLLDRLLGGVAIAIQANPDISSIAVGGIKLITDIAVGFTKYFGKLTDMFNRLSETIVPLERYAECIELLNVENALIDVYGDILDFCKASSALFLDQNGRSKVPTTLRVFLHSQWVPFEAEFGDIAGRMGHHCNESISSYQPSGVILTLHSQGEGGFFTLVITATGCCRRASLCNGRQSRPPSFYGAMASLVRETNTTTQRSNVINHIQNNHAGKQTGICFAYFSFTDPTFQDYTRLIALFLKQLCQQHDKIPEKLLRAKRDAREPSGVLNTGMFTSATQLYQRVFIVIDGLDECPEERRSPILDFMVEASSDSNSNLKIFVSSRKELDISAQFALLNTPVIDLKTGTIIPDIRSFVQHEASRLRTESKLHVRDDDLFGEIVQKLVEESNGIERLIIYLKVSLQCTRNHPDLPLDKLQGDFWRPLMDSHDAESILACRCMDWLSLALPTDMNSPSFLGAYINLDYPVRLLANITRLLGIETGRLASLVRSRLIHTQLGSQSLGRGFDETLAKNYLFWTSELYLLPGLDDDWVGLEIPKYALHFAVWFRPEKVPQLLSTSPLGFAIQKNHFELTKVLLQANINSNVLLGTRGQVPLMMAASLEMVKFLCETYNFDINATDNVGRSVLGYFVGAGPYLLDRHIDAAEATRVIDYLIERGADIYVKSMAGMSLIDYAVCREDDVESLQLLLKRGPNLVDKKADEWTPLHWACREGNIGMAKLLLGHGQEAKKVTTVHPPKDWTPYDILIHFGFQDESTLESSDKSTIYALGRPKVIMTDKKLSEEPFDYKPNVSAVCEKGQRLSFHCTSCNYTTCLMCNHTLHTKQPGHILEAYYNFKTDIEDSTLIVSAIWLDRRSGLFALDSTLFRVLQPAAIDPVLQFFGIIRVILAVLRPFCNLSFFSCLMLGSDEVASQLLFSLDGFKERLEVTSTKAVEVVTLDDFDEDSRAVQHMLHVIGFRHLDELHASGFEVSDGSNDVSGSESHMLNTSTTIEVNVFLNLRLLLSLCGLGFFVVGADVVHFVPVLVADAVVDGFEGDGWEDQVQGVLGGGLEAEAREEEAAVVLALDQGVSGLSVGLDGGGLDVAEFTFVDGMDSTSSTSNATSVFSYHITMSLKMLVNLLNQLPLILRDIVQHTQSTKRRSQDESDASVAHDVGGDPCGQCSRRLLVWHCQHTSAHGRSLDRKTSLLVWWEEEMSRGVKWWINRWCFGVAKCSLRKAPKVNAVMSSDKRFCGVRGPRSSSGRLSSACDDTTDVRNEWKLSRDV</sequence>
<feature type="domain" description="Nephrocystin 3-like N-terminal" evidence="3">
    <location>
        <begin position="354"/>
        <end position="478"/>
    </location>
</feature>
<evidence type="ECO:0000259" key="3">
    <source>
        <dbReference type="Pfam" id="PF24883"/>
    </source>
</evidence>
<name>A0A9P8GQH6_AURME</name>
<evidence type="ECO:0000256" key="2">
    <source>
        <dbReference type="PROSITE-ProRule" id="PRU00023"/>
    </source>
</evidence>
<comment type="caution">
    <text evidence="4">The sequence shown here is derived from an EMBL/GenBank/DDBJ whole genome shotgun (WGS) entry which is preliminary data.</text>
</comment>